<dbReference type="InterPro" id="IPR036624">
    <property type="entry name" value="Hcp1-lik_sf"/>
</dbReference>
<organism evidence="1 2">
    <name type="scientific">Variovorax paradoxus</name>
    <dbReference type="NCBI Taxonomy" id="34073"/>
    <lineage>
        <taxon>Bacteria</taxon>
        <taxon>Pseudomonadati</taxon>
        <taxon>Pseudomonadota</taxon>
        <taxon>Betaproteobacteria</taxon>
        <taxon>Burkholderiales</taxon>
        <taxon>Comamonadaceae</taxon>
        <taxon>Variovorax</taxon>
    </lineage>
</organism>
<dbReference type="SUPFAM" id="SSF141452">
    <property type="entry name" value="Hcp1-like"/>
    <property type="match status" value="1"/>
</dbReference>
<dbReference type="Proteomes" id="UP000032067">
    <property type="component" value="Unassembled WGS sequence"/>
</dbReference>
<reference evidence="1 2" key="1">
    <citation type="submission" date="2014-12" db="EMBL/GenBank/DDBJ databases">
        <title>16Stimator: statistical estimation of ribosomal gene copy numbers from draft genome assemblies.</title>
        <authorList>
            <person name="Perisin M.A."/>
            <person name="Vetter M."/>
            <person name="Gilbert J.A."/>
            <person name="Bergelson J."/>
        </authorList>
    </citation>
    <scope>NUCLEOTIDE SEQUENCE [LARGE SCALE GENOMIC DNA]</scope>
    <source>
        <strain evidence="1 2">MEDvA23</strain>
    </source>
</reference>
<evidence type="ECO:0000313" key="2">
    <source>
        <dbReference type="Proteomes" id="UP000032067"/>
    </source>
</evidence>
<evidence type="ECO:0000313" key="1">
    <source>
        <dbReference type="EMBL" id="KIQ36979.1"/>
    </source>
</evidence>
<protein>
    <recommendedName>
        <fullName evidence="3">Type VI secretion system tube protein Hcp</fullName>
    </recommendedName>
</protein>
<accession>A0A0D0N1R4</accession>
<dbReference type="PANTHER" id="PTHR36152:SF1">
    <property type="entry name" value="UBIQUITIN-LIKE DOMAIN-CONTAINING PROTEIN"/>
    <property type="match status" value="1"/>
</dbReference>
<dbReference type="Pfam" id="PF05638">
    <property type="entry name" value="T6SS_HCP"/>
    <property type="match status" value="1"/>
</dbReference>
<evidence type="ECO:0008006" key="3">
    <source>
        <dbReference type="Google" id="ProtNLM"/>
    </source>
</evidence>
<dbReference type="InterPro" id="IPR053165">
    <property type="entry name" value="HSI-I_assembly_Hcp1"/>
</dbReference>
<dbReference type="Gene3D" id="2.30.110.20">
    <property type="entry name" value="Hcp1-like"/>
    <property type="match status" value="1"/>
</dbReference>
<dbReference type="PANTHER" id="PTHR36152">
    <property type="entry name" value="CYTOPLASMIC PROTEIN-RELATED"/>
    <property type="match status" value="1"/>
</dbReference>
<sequence length="160" mass="17104">MAVDMFMRVEGANGESKDSNHKDWSDIKSFAWGATQPGNMVSGGGGGVGKASFNDLQVLARIDKAAPSIMKNCASGKHLGKVEVSVCKAGGTQIEYSRVTLEEVLVTSVQYTAEQGGDAVLVQFAFQAAKVKQQYWEQTDKGGKGAETVLAWNLKENKEA</sequence>
<gene>
    <name evidence="1" type="ORF">RT97_00960</name>
</gene>
<dbReference type="RefSeq" id="WP_042576911.1">
    <property type="nucleotide sequence ID" value="NZ_JXQQ01000004.1"/>
</dbReference>
<proteinExistence type="predicted"/>
<dbReference type="EMBL" id="JXQQ01000004">
    <property type="protein sequence ID" value="KIQ36979.1"/>
    <property type="molecule type" value="Genomic_DNA"/>
</dbReference>
<dbReference type="OrthoDB" id="5066999at2"/>
<name>A0A0D0N1R4_VARPD</name>
<dbReference type="InterPro" id="IPR008514">
    <property type="entry name" value="T6SS_Hcp"/>
</dbReference>
<dbReference type="AlphaFoldDB" id="A0A0D0N1R4"/>
<comment type="caution">
    <text evidence="1">The sequence shown here is derived from an EMBL/GenBank/DDBJ whole genome shotgun (WGS) entry which is preliminary data.</text>
</comment>